<dbReference type="SMART" id="SM01118">
    <property type="entry name" value="CYTH"/>
    <property type="match status" value="1"/>
</dbReference>
<protein>
    <submittedName>
        <fullName evidence="2">Uncharacterized protein YjbK</fullName>
    </submittedName>
</protein>
<evidence type="ECO:0000259" key="1">
    <source>
        <dbReference type="PROSITE" id="PS51707"/>
    </source>
</evidence>
<gene>
    <name evidence="2" type="ORF">JOC94_004381</name>
</gene>
<dbReference type="PIRSF" id="PIRSF012526">
    <property type="entry name" value="CYTH_UCP012526"/>
    <property type="match status" value="1"/>
</dbReference>
<sequence>MGRHIEIEFKNMVTKEHFELLLSVFHITRDDFAKQVNHYFDTDTFLLKQKAAALRIRNRDHLYELTLKKKTETIGLLEINQEISPAEANACLHKQMFPEGEVKAELAAIDINPNWLICFGSLETRRAERPFGPGCLQFDHSLYLGREDFEVEYEIPEGKIDEGKKNFFQLLNELNIPTKKADNKIKRLYDAKFTYLE</sequence>
<evidence type="ECO:0000313" key="2">
    <source>
        <dbReference type="EMBL" id="MBM7717354.1"/>
    </source>
</evidence>
<dbReference type="Pfam" id="PF01928">
    <property type="entry name" value="CYTH"/>
    <property type="match status" value="1"/>
</dbReference>
<dbReference type="Proteomes" id="UP000823485">
    <property type="component" value="Unassembled WGS sequence"/>
</dbReference>
<feature type="domain" description="CYTH" evidence="1">
    <location>
        <begin position="4"/>
        <end position="195"/>
    </location>
</feature>
<keyword evidence="3" id="KW-1185">Reference proteome</keyword>
<organism evidence="2 3">
    <name type="scientific">Siminovitchia thermophila</name>
    <dbReference type="NCBI Taxonomy" id="1245522"/>
    <lineage>
        <taxon>Bacteria</taxon>
        <taxon>Bacillati</taxon>
        <taxon>Bacillota</taxon>
        <taxon>Bacilli</taxon>
        <taxon>Bacillales</taxon>
        <taxon>Bacillaceae</taxon>
        <taxon>Siminovitchia</taxon>
    </lineage>
</organism>
<dbReference type="InterPro" id="IPR023577">
    <property type="entry name" value="CYTH_domain"/>
</dbReference>
<evidence type="ECO:0000313" key="3">
    <source>
        <dbReference type="Proteomes" id="UP000823485"/>
    </source>
</evidence>
<dbReference type="InterPro" id="IPR009195">
    <property type="entry name" value="Uncharacterised_YjbK"/>
</dbReference>
<dbReference type="EMBL" id="JAFBFH010000044">
    <property type="protein sequence ID" value="MBM7717354.1"/>
    <property type="molecule type" value="Genomic_DNA"/>
</dbReference>
<dbReference type="Gene3D" id="2.40.320.10">
    <property type="entry name" value="Hypothetical Protein Pfu-838710-001"/>
    <property type="match status" value="1"/>
</dbReference>
<accession>A0ABS2RDT8</accession>
<dbReference type="RefSeq" id="WP_077110294.1">
    <property type="nucleotide sequence ID" value="NZ_JAFBFH010000044.1"/>
</dbReference>
<proteinExistence type="predicted"/>
<dbReference type="PROSITE" id="PS51707">
    <property type="entry name" value="CYTH"/>
    <property type="match status" value="1"/>
</dbReference>
<dbReference type="SUPFAM" id="SSF55154">
    <property type="entry name" value="CYTH-like phosphatases"/>
    <property type="match status" value="1"/>
</dbReference>
<comment type="caution">
    <text evidence="2">The sequence shown here is derived from an EMBL/GenBank/DDBJ whole genome shotgun (WGS) entry which is preliminary data.</text>
</comment>
<reference evidence="2 3" key="1">
    <citation type="submission" date="2021-01" db="EMBL/GenBank/DDBJ databases">
        <title>Genomic Encyclopedia of Type Strains, Phase IV (KMG-IV): sequencing the most valuable type-strain genomes for metagenomic binning, comparative biology and taxonomic classification.</title>
        <authorList>
            <person name="Goeker M."/>
        </authorList>
    </citation>
    <scope>NUCLEOTIDE SEQUENCE [LARGE SCALE GENOMIC DNA]</scope>
    <source>
        <strain evidence="2 3">DSM 105453</strain>
    </source>
</reference>
<dbReference type="InterPro" id="IPR033469">
    <property type="entry name" value="CYTH-like_dom_sf"/>
</dbReference>
<dbReference type="CDD" id="cd07762">
    <property type="entry name" value="CYTH-like_Pase_1"/>
    <property type="match status" value="1"/>
</dbReference>
<name>A0ABS2RDT8_9BACI</name>